<evidence type="ECO:0008006" key="5">
    <source>
        <dbReference type="Google" id="ProtNLM"/>
    </source>
</evidence>
<dbReference type="InterPro" id="IPR033449">
    <property type="entry name" value="Rit1_N"/>
</dbReference>
<comment type="caution">
    <text evidence="3">The sequence shown here is derived from an EMBL/GenBank/DDBJ whole genome shotgun (WGS) entry which is preliminary data.</text>
</comment>
<name>A0AA38CIX5_TAXCH</name>
<dbReference type="PANTHER" id="PTHR31811">
    <property type="entry name" value="TRNA A64-2'-O-RIBOSYLPHOSPHATE TRANSFERASE"/>
    <property type="match status" value="1"/>
</dbReference>
<dbReference type="Gene3D" id="3.90.190.10">
    <property type="entry name" value="Protein tyrosine phosphatase superfamily"/>
    <property type="match status" value="1"/>
</dbReference>
<evidence type="ECO:0000259" key="2">
    <source>
        <dbReference type="Pfam" id="PF17184"/>
    </source>
</evidence>
<dbReference type="GO" id="GO:0043399">
    <property type="term" value="F:tRNA adenosine(64)-2'-O-ribosylphosphate transferase activity"/>
    <property type="evidence" value="ECO:0007669"/>
    <property type="project" value="InterPro"/>
</dbReference>
<dbReference type="GO" id="GO:0005737">
    <property type="term" value="C:cytoplasm"/>
    <property type="evidence" value="ECO:0007669"/>
    <property type="project" value="TreeGrafter"/>
</dbReference>
<feature type="domain" description="Rit1 DUSP-like" evidence="1">
    <location>
        <begin position="454"/>
        <end position="516"/>
    </location>
</feature>
<accession>A0AA38CIX5</accession>
<sequence>MNAMEVAEEKSLNIYKICRKIKRMDQSLYNALRSIYHDSLFVAQIRKLWPELPLMANLRCGLWYSQQFDGTCYFKSTDGHTGNWAFNINRLNMHVATIAAERGGCIVVDATRKGKRFPDSMSKTIPIWSCVLNRAVQLFRSSKMTRFSEGLQSTCCEKSNIQDCQLQEMNSADESSKPNSCQHRNTIVNKLDDWDCSLHLPLWVSETEKANIESRIEGWTKILEATGTDLTFLATSLKRPLRPLWISQKTVIWLNEVPDLDSWDFTPVILVSASTSTENTLRMSADEYSWSYIPGAADDEESWARGLSPNLFWKHSYNIISGGPEACNKMVADIVERDRVYRAQRGHDALQVKVKLKKISANVTDRLEEGTFIDIQSGVGSEDRFIQVERSRKLDQHVIRQPPEGQCNFHWLGTTRLAIGTSHYAQVAYESDQVDSLINCDTTGFLPRIGGGGYIHLPILGSKFDRCALQTGLPSAVAFARKKLESGQTLLICCSNGEDTSVCVCLAILMSLFDDK</sequence>
<feature type="domain" description="Rit1 N-terminal" evidence="2">
    <location>
        <begin position="21"/>
        <end position="336"/>
    </location>
</feature>
<evidence type="ECO:0000259" key="1">
    <source>
        <dbReference type="Pfam" id="PF04179"/>
    </source>
</evidence>
<dbReference type="EMBL" id="JAHRHJ020000009">
    <property type="protein sequence ID" value="KAH9301190.1"/>
    <property type="molecule type" value="Genomic_DNA"/>
</dbReference>
<feature type="non-terminal residue" evidence="3">
    <location>
        <position position="516"/>
    </location>
</feature>
<dbReference type="Proteomes" id="UP000824469">
    <property type="component" value="Unassembled WGS sequence"/>
</dbReference>
<dbReference type="InterPro" id="IPR029021">
    <property type="entry name" value="Prot-tyrosine_phosphatase-like"/>
</dbReference>
<dbReference type="PANTHER" id="PTHR31811:SF0">
    <property type="entry name" value="TRNA A64-2'-O-RIBOSYLPHOSPHATE TRANSFERASE"/>
    <property type="match status" value="1"/>
</dbReference>
<dbReference type="InterPro" id="IPR033421">
    <property type="entry name" value="Rit1_DUSP-like"/>
</dbReference>
<evidence type="ECO:0000313" key="4">
    <source>
        <dbReference type="Proteomes" id="UP000824469"/>
    </source>
</evidence>
<evidence type="ECO:0000313" key="3">
    <source>
        <dbReference type="EMBL" id="KAH9301190.1"/>
    </source>
</evidence>
<dbReference type="Pfam" id="PF04179">
    <property type="entry name" value="Init_tRNA_PT"/>
    <property type="match status" value="1"/>
</dbReference>
<gene>
    <name evidence="3" type="ORF">KI387_012773</name>
</gene>
<organism evidence="3 4">
    <name type="scientific">Taxus chinensis</name>
    <name type="common">Chinese yew</name>
    <name type="synonym">Taxus wallichiana var. chinensis</name>
    <dbReference type="NCBI Taxonomy" id="29808"/>
    <lineage>
        <taxon>Eukaryota</taxon>
        <taxon>Viridiplantae</taxon>
        <taxon>Streptophyta</taxon>
        <taxon>Embryophyta</taxon>
        <taxon>Tracheophyta</taxon>
        <taxon>Spermatophyta</taxon>
        <taxon>Pinopsida</taxon>
        <taxon>Pinidae</taxon>
        <taxon>Conifers II</taxon>
        <taxon>Cupressales</taxon>
        <taxon>Taxaceae</taxon>
        <taxon>Taxus</taxon>
    </lineage>
</organism>
<dbReference type="PIRSF" id="PIRSF007747">
    <property type="entry name" value="Ribosyl_Ptfrase"/>
    <property type="match status" value="1"/>
</dbReference>
<dbReference type="InterPro" id="IPR007306">
    <property type="entry name" value="Rit1"/>
</dbReference>
<keyword evidence="4" id="KW-1185">Reference proteome</keyword>
<dbReference type="GO" id="GO:0019988">
    <property type="term" value="P:charged-tRNA amino acid modification"/>
    <property type="evidence" value="ECO:0007669"/>
    <property type="project" value="InterPro"/>
</dbReference>
<dbReference type="AlphaFoldDB" id="A0AA38CIX5"/>
<reference evidence="3 4" key="1">
    <citation type="journal article" date="2021" name="Nat. Plants">
        <title>The Taxus genome provides insights into paclitaxel biosynthesis.</title>
        <authorList>
            <person name="Xiong X."/>
            <person name="Gou J."/>
            <person name="Liao Q."/>
            <person name="Li Y."/>
            <person name="Zhou Q."/>
            <person name="Bi G."/>
            <person name="Li C."/>
            <person name="Du R."/>
            <person name="Wang X."/>
            <person name="Sun T."/>
            <person name="Guo L."/>
            <person name="Liang H."/>
            <person name="Lu P."/>
            <person name="Wu Y."/>
            <person name="Zhang Z."/>
            <person name="Ro D.K."/>
            <person name="Shang Y."/>
            <person name="Huang S."/>
            <person name="Yan J."/>
        </authorList>
    </citation>
    <scope>NUCLEOTIDE SEQUENCE [LARGE SCALE GENOMIC DNA]</scope>
    <source>
        <strain evidence="3">Ta-2019</strain>
    </source>
</reference>
<protein>
    <recommendedName>
        <fullName evidence="5">Initiator tRNA phosphoribosyl transferase family protein</fullName>
    </recommendedName>
</protein>
<proteinExistence type="predicted"/>
<dbReference type="Pfam" id="PF17184">
    <property type="entry name" value="Rit1_C"/>
    <property type="match status" value="1"/>
</dbReference>
<dbReference type="OMA" id="PVFWANQ"/>